<dbReference type="AlphaFoldDB" id="A0A939BXR6"/>
<dbReference type="CDD" id="cd07823">
    <property type="entry name" value="SRPBCC_5"/>
    <property type="match status" value="1"/>
</dbReference>
<evidence type="ECO:0000313" key="3">
    <source>
        <dbReference type="Proteomes" id="UP000663792"/>
    </source>
</evidence>
<dbReference type="InterPro" id="IPR010419">
    <property type="entry name" value="CO_DH_gsu"/>
</dbReference>
<dbReference type="Gene3D" id="3.30.530.20">
    <property type="match status" value="1"/>
</dbReference>
<evidence type="ECO:0000313" key="2">
    <source>
        <dbReference type="EMBL" id="MBM9468833.1"/>
    </source>
</evidence>
<dbReference type="RefSeq" id="WP_205261790.1">
    <property type="nucleotide sequence ID" value="NZ_JAERWK010000021.1"/>
</dbReference>
<organism evidence="2 3">
    <name type="scientific">Nakamurella leprariae</name>
    <dbReference type="NCBI Taxonomy" id="2803911"/>
    <lineage>
        <taxon>Bacteria</taxon>
        <taxon>Bacillati</taxon>
        <taxon>Actinomycetota</taxon>
        <taxon>Actinomycetes</taxon>
        <taxon>Nakamurellales</taxon>
        <taxon>Nakamurellaceae</taxon>
        <taxon>Nakamurella</taxon>
    </lineage>
</organism>
<dbReference type="PANTHER" id="PTHR38588">
    <property type="entry name" value="BLL0334 PROTEIN"/>
    <property type="match status" value="1"/>
</dbReference>
<feature type="region of interest" description="Disordered" evidence="1">
    <location>
        <begin position="173"/>
        <end position="198"/>
    </location>
</feature>
<reference evidence="2" key="1">
    <citation type="submission" date="2021-01" db="EMBL/GenBank/DDBJ databases">
        <title>YIM 132084 draft genome.</title>
        <authorList>
            <person name="An D."/>
        </authorList>
    </citation>
    <scope>NUCLEOTIDE SEQUENCE</scope>
    <source>
        <strain evidence="2">YIM 132084</strain>
    </source>
</reference>
<dbReference type="EMBL" id="JAERWK010000021">
    <property type="protein sequence ID" value="MBM9468833.1"/>
    <property type="molecule type" value="Genomic_DNA"/>
</dbReference>
<dbReference type="Pfam" id="PF06240">
    <property type="entry name" value="COXG"/>
    <property type="match status" value="1"/>
</dbReference>
<dbReference type="InterPro" id="IPR023393">
    <property type="entry name" value="START-like_dom_sf"/>
</dbReference>
<name>A0A939BXR6_9ACTN</name>
<keyword evidence="3" id="KW-1185">Reference proteome</keyword>
<sequence length="243" mass="25401">MELEHRFELPVGIDRAWDTLSDIGQALPCLPGATVDKVQGSAFQGSLKVKFGPVRQTFRGEGRVVEHDAQTHRVRVEATGTAGAATEAVVLVRASATALAPNRTAIDLVTTLSLTGRAGRITGPMLVRASNQLIGRFADCLSNKLVGRAAGGAELVDVVDPNEVAARIAAQERAAAERAAHHPTHTSRALAGHRAPALSHAPEGPSLLSVVVPAVSAVVGALLLRKLFKRSSRTAGGTDELQD</sequence>
<dbReference type="PANTHER" id="PTHR38588:SF1">
    <property type="entry name" value="BLL0334 PROTEIN"/>
    <property type="match status" value="1"/>
</dbReference>
<protein>
    <submittedName>
        <fullName evidence="2">SRPBCC family protein</fullName>
    </submittedName>
</protein>
<proteinExistence type="predicted"/>
<gene>
    <name evidence="2" type="ORF">JL106_16235</name>
</gene>
<evidence type="ECO:0000256" key="1">
    <source>
        <dbReference type="SAM" id="MobiDB-lite"/>
    </source>
</evidence>
<dbReference type="SUPFAM" id="SSF55961">
    <property type="entry name" value="Bet v1-like"/>
    <property type="match status" value="1"/>
</dbReference>
<dbReference type="Proteomes" id="UP000663792">
    <property type="component" value="Unassembled WGS sequence"/>
</dbReference>
<accession>A0A939BXR6</accession>
<comment type="caution">
    <text evidence="2">The sequence shown here is derived from an EMBL/GenBank/DDBJ whole genome shotgun (WGS) entry which is preliminary data.</text>
</comment>